<proteinExistence type="predicted"/>
<gene>
    <name evidence="1" type="ORF">S06H3_28705</name>
</gene>
<dbReference type="AlphaFoldDB" id="X1MGB4"/>
<dbReference type="EMBL" id="BARV01016768">
    <property type="protein sequence ID" value="GAI30682.1"/>
    <property type="molecule type" value="Genomic_DNA"/>
</dbReference>
<protein>
    <recommendedName>
        <fullName evidence="2">Segregation and condensation protein A</fullName>
    </recommendedName>
</protein>
<feature type="non-terminal residue" evidence="1">
    <location>
        <position position="127"/>
    </location>
</feature>
<dbReference type="Pfam" id="PF02616">
    <property type="entry name" value="SMC_ScpA"/>
    <property type="match status" value="1"/>
</dbReference>
<dbReference type="InterPro" id="IPR003768">
    <property type="entry name" value="ScpA"/>
</dbReference>
<accession>X1MGB4</accession>
<comment type="caution">
    <text evidence="1">The sequence shown here is derived from an EMBL/GenBank/DDBJ whole genome shotgun (WGS) entry which is preliminary data.</text>
</comment>
<name>X1MGB4_9ZZZZ</name>
<dbReference type="Gene3D" id="6.10.250.2410">
    <property type="match status" value="1"/>
</dbReference>
<organism evidence="1">
    <name type="scientific">marine sediment metagenome</name>
    <dbReference type="NCBI Taxonomy" id="412755"/>
    <lineage>
        <taxon>unclassified sequences</taxon>
        <taxon>metagenomes</taxon>
        <taxon>ecological metagenomes</taxon>
    </lineage>
</organism>
<evidence type="ECO:0008006" key="2">
    <source>
        <dbReference type="Google" id="ProtNLM"/>
    </source>
</evidence>
<evidence type="ECO:0000313" key="1">
    <source>
        <dbReference type="EMBL" id="GAI30682.1"/>
    </source>
</evidence>
<dbReference type="PANTHER" id="PTHR33969:SF2">
    <property type="entry name" value="SEGREGATION AND CONDENSATION PROTEIN A"/>
    <property type="match status" value="1"/>
</dbReference>
<dbReference type="PANTHER" id="PTHR33969">
    <property type="entry name" value="SEGREGATION AND CONDENSATION PROTEIN A"/>
    <property type="match status" value="1"/>
</dbReference>
<reference evidence="1" key="1">
    <citation type="journal article" date="2014" name="Front. Microbiol.">
        <title>High frequency of phylogenetically diverse reductive dehalogenase-homologous genes in deep subseafloor sedimentary metagenomes.</title>
        <authorList>
            <person name="Kawai M."/>
            <person name="Futagami T."/>
            <person name="Toyoda A."/>
            <person name="Takaki Y."/>
            <person name="Nishi S."/>
            <person name="Hori S."/>
            <person name="Arai W."/>
            <person name="Tsubouchi T."/>
            <person name="Morono Y."/>
            <person name="Uchiyama I."/>
            <person name="Ito T."/>
            <person name="Fujiyama A."/>
            <person name="Inagaki F."/>
            <person name="Takami H."/>
        </authorList>
    </citation>
    <scope>NUCLEOTIDE SEQUENCE</scope>
    <source>
        <strain evidence="1">Expedition CK06-06</strain>
    </source>
</reference>
<sequence length="127" mass="14612">MADYRVNLDIFAGPLDLLLYLVRKEEVDIYDIPIAKITDQYIRYIEMLKSLDIDLAGDFLVMASTLMQIKSAMLLPKAEPDQLQADDFTDPRAELIRQLLEYKKFKDAANLLSTAADEQKLRFPRPS</sequence>